<comment type="subcellular location">
    <subcellularLocation>
        <location evidence="3">Cell membrane</location>
    </subcellularLocation>
</comment>
<evidence type="ECO:0000313" key="17">
    <source>
        <dbReference type="Proteomes" id="UP000000485"/>
    </source>
</evidence>
<dbReference type="Gene3D" id="1.10.287.130">
    <property type="match status" value="1"/>
</dbReference>
<sequence length="513" mass="54604">MTRPDPGPVPPPPVEAEPVAPGEPSRTVLRRWWSGVPLVGRLVSISAVLLALGLLLTGITATTLLQRNLVQQVDDKLRTEGVQLANASLNNNWDAQGPPTDYYGLLIKDGEPYTMFAPRADALADRGTPSLPSLTYRQAEARRGQQFTVSSDTGEHWRAVAYPVESTDWVVLIALPLSDVSETVEQMVLVLALSGAVILLAALFVGRWAVRRSLRPLTHIEHTAAAFAAGDFSQRVPAAPASTEVGRLGEALNGMLAQIEQAFAVRTASEARMRRFVADASHELRTPLAAIRGYGELYRMGALTSKDQVDDTMRRIESSATRMGSLVEDLLSLARLDERRPLRHDAVDLTVVAADAVSDLRALDPTRTARIVPLVPGGPTGPVVVDGDEARLRQVVANLVGNVVQHTPPGTAVEIAVGLHGGRDARPVGVVEVRDHGPGIDPEHAARVFERFYRVDASRGRDSGGAGLGMAIVAAIVTAHDGHVALAQTPGGGTTVRVEVPVTPTKPPSPGVS</sequence>
<evidence type="ECO:0000256" key="1">
    <source>
        <dbReference type="ARBA" id="ARBA00000085"/>
    </source>
</evidence>
<keyword evidence="10" id="KW-0902">Two-component regulatory system</keyword>
<dbReference type="SUPFAM" id="SSF55874">
    <property type="entry name" value="ATPase domain of HSP90 chaperone/DNA topoisomerase II/histidine kinase"/>
    <property type="match status" value="1"/>
</dbReference>
<organism evidence="16 17">
    <name type="scientific">Cellulomonas gilvus (strain ATCC 13127 / NRRL B-14078)</name>
    <name type="common">Cellvibrio gilvus</name>
    <dbReference type="NCBI Taxonomy" id="593907"/>
    <lineage>
        <taxon>Bacteria</taxon>
        <taxon>Bacillati</taxon>
        <taxon>Actinomycetota</taxon>
        <taxon>Actinomycetes</taxon>
        <taxon>Micrococcales</taxon>
        <taxon>Cellulomonadaceae</taxon>
        <taxon>Cellulomonas</taxon>
    </lineage>
</organism>
<dbReference type="OrthoDB" id="9786919at2"/>
<keyword evidence="5" id="KW-0597">Phosphoprotein</keyword>
<dbReference type="HOGENOM" id="CLU_000445_89_6_11"/>
<dbReference type="CDD" id="cd00075">
    <property type="entry name" value="HATPase"/>
    <property type="match status" value="1"/>
</dbReference>
<evidence type="ECO:0000256" key="9">
    <source>
        <dbReference type="ARBA" id="ARBA00022989"/>
    </source>
</evidence>
<dbReference type="InterPro" id="IPR036097">
    <property type="entry name" value="HisK_dim/P_sf"/>
</dbReference>
<dbReference type="eggNOG" id="COG2205">
    <property type="taxonomic scope" value="Bacteria"/>
</dbReference>
<dbReference type="CDD" id="cd00082">
    <property type="entry name" value="HisKA"/>
    <property type="match status" value="1"/>
</dbReference>
<dbReference type="InterPro" id="IPR050428">
    <property type="entry name" value="TCS_sensor_his_kinase"/>
</dbReference>
<dbReference type="InterPro" id="IPR004358">
    <property type="entry name" value="Sig_transdc_His_kin-like_C"/>
</dbReference>
<evidence type="ECO:0000256" key="10">
    <source>
        <dbReference type="ARBA" id="ARBA00023012"/>
    </source>
</evidence>
<evidence type="ECO:0000256" key="12">
    <source>
        <dbReference type="SAM" id="MobiDB-lite"/>
    </source>
</evidence>
<dbReference type="PROSITE" id="PS50885">
    <property type="entry name" value="HAMP"/>
    <property type="match status" value="1"/>
</dbReference>
<keyword evidence="9 13" id="KW-1133">Transmembrane helix</keyword>
<dbReference type="Gene3D" id="6.10.340.10">
    <property type="match status" value="1"/>
</dbReference>
<dbReference type="SUPFAM" id="SSF47384">
    <property type="entry name" value="Homodimeric domain of signal transducing histidine kinase"/>
    <property type="match status" value="1"/>
</dbReference>
<dbReference type="InterPro" id="IPR036890">
    <property type="entry name" value="HATPase_C_sf"/>
</dbReference>
<keyword evidence="6" id="KW-0808">Transferase</keyword>
<evidence type="ECO:0000256" key="11">
    <source>
        <dbReference type="ARBA" id="ARBA00023136"/>
    </source>
</evidence>
<dbReference type="GO" id="GO:0005886">
    <property type="term" value="C:plasma membrane"/>
    <property type="evidence" value="ECO:0007669"/>
    <property type="project" value="UniProtKB-SubCell"/>
</dbReference>
<evidence type="ECO:0000313" key="16">
    <source>
        <dbReference type="EMBL" id="AEI10952.1"/>
    </source>
</evidence>
<dbReference type="EC" id="2.7.13.3" evidence="4"/>
<dbReference type="PANTHER" id="PTHR45436">
    <property type="entry name" value="SENSOR HISTIDINE KINASE YKOH"/>
    <property type="match status" value="1"/>
</dbReference>
<comment type="cofactor">
    <cofactor evidence="2">
        <name>a divalent metal cation</name>
        <dbReference type="ChEBI" id="CHEBI:60240"/>
    </cofactor>
</comment>
<dbReference type="SMART" id="SM00387">
    <property type="entry name" value="HATPase_c"/>
    <property type="match status" value="1"/>
</dbReference>
<dbReference type="SMART" id="SM00304">
    <property type="entry name" value="HAMP"/>
    <property type="match status" value="1"/>
</dbReference>
<evidence type="ECO:0000259" key="14">
    <source>
        <dbReference type="PROSITE" id="PS50109"/>
    </source>
</evidence>
<dbReference type="GO" id="GO:0005509">
    <property type="term" value="F:calcium ion binding"/>
    <property type="evidence" value="ECO:0007669"/>
    <property type="project" value="UniProtKB-ARBA"/>
</dbReference>
<keyword evidence="17" id="KW-1185">Reference proteome</keyword>
<dbReference type="EMBL" id="CP002665">
    <property type="protein sequence ID" value="AEI10952.1"/>
    <property type="molecule type" value="Genomic_DNA"/>
</dbReference>
<evidence type="ECO:0000256" key="6">
    <source>
        <dbReference type="ARBA" id="ARBA00022679"/>
    </source>
</evidence>
<feature type="region of interest" description="Disordered" evidence="12">
    <location>
        <begin position="1"/>
        <end position="22"/>
    </location>
</feature>
<evidence type="ECO:0000256" key="4">
    <source>
        <dbReference type="ARBA" id="ARBA00012438"/>
    </source>
</evidence>
<accession>F8A5D5</accession>
<dbReference type="Gene3D" id="3.30.565.10">
    <property type="entry name" value="Histidine kinase-like ATPase, C-terminal domain"/>
    <property type="match status" value="1"/>
</dbReference>
<dbReference type="Proteomes" id="UP000000485">
    <property type="component" value="Chromosome"/>
</dbReference>
<gene>
    <name evidence="16" type="ordered locus">Celgi_0430</name>
</gene>
<reference evidence="17" key="1">
    <citation type="submission" date="2011-04" db="EMBL/GenBank/DDBJ databases">
        <title>Complete sequence of Cellvibrio gilvus ATCC 13127.</title>
        <authorList>
            <person name="Lucas S."/>
            <person name="Han J."/>
            <person name="Lapidus A."/>
            <person name="Cheng J.-F."/>
            <person name="Goodwin L."/>
            <person name="Pitluck S."/>
            <person name="Peters L."/>
            <person name="Munk A."/>
            <person name="Detter J.C."/>
            <person name="Han C."/>
            <person name="Tapia R."/>
            <person name="Land M."/>
            <person name="Hauser L."/>
            <person name="Kyrpides N."/>
            <person name="Ivanova N."/>
            <person name="Ovchinnikova G."/>
            <person name="Pagani I."/>
            <person name="Mead D."/>
            <person name="Brumm P."/>
            <person name="Woyke T."/>
        </authorList>
    </citation>
    <scope>NUCLEOTIDE SEQUENCE [LARGE SCALE GENOMIC DNA]</scope>
    <source>
        <strain evidence="17">ATCC 13127 / NRRL B-14078</strain>
    </source>
</reference>
<dbReference type="InterPro" id="IPR005467">
    <property type="entry name" value="His_kinase_dom"/>
</dbReference>
<dbReference type="STRING" id="593907.Celgi_0430"/>
<feature type="domain" description="HAMP" evidence="15">
    <location>
        <begin position="211"/>
        <end position="264"/>
    </location>
</feature>
<keyword evidence="11 13" id="KW-0472">Membrane</keyword>
<dbReference type="GO" id="GO:0000155">
    <property type="term" value="F:phosphorelay sensor kinase activity"/>
    <property type="evidence" value="ECO:0007669"/>
    <property type="project" value="InterPro"/>
</dbReference>
<dbReference type="Pfam" id="PF00512">
    <property type="entry name" value="HisKA"/>
    <property type="match status" value="1"/>
</dbReference>
<protein>
    <recommendedName>
        <fullName evidence="4">histidine kinase</fullName>
        <ecNumber evidence="4">2.7.13.3</ecNumber>
    </recommendedName>
</protein>
<dbReference type="FunFam" id="1.10.287.130:FF:000001">
    <property type="entry name" value="Two-component sensor histidine kinase"/>
    <property type="match status" value="1"/>
</dbReference>
<comment type="catalytic activity">
    <reaction evidence="1">
        <text>ATP + protein L-histidine = ADP + protein N-phospho-L-histidine.</text>
        <dbReference type="EC" id="2.7.13.3"/>
    </reaction>
</comment>
<keyword evidence="8 16" id="KW-0418">Kinase</keyword>
<evidence type="ECO:0000256" key="5">
    <source>
        <dbReference type="ARBA" id="ARBA00022553"/>
    </source>
</evidence>
<feature type="transmembrane region" description="Helical" evidence="13">
    <location>
        <begin position="187"/>
        <end position="210"/>
    </location>
</feature>
<keyword evidence="7 13" id="KW-0812">Transmembrane</keyword>
<dbReference type="PANTHER" id="PTHR45436:SF5">
    <property type="entry name" value="SENSOR HISTIDINE KINASE TRCS"/>
    <property type="match status" value="1"/>
</dbReference>
<dbReference type="Pfam" id="PF00672">
    <property type="entry name" value="HAMP"/>
    <property type="match status" value="1"/>
</dbReference>
<dbReference type="RefSeq" id="WP_013882477.1">
    <property type="nucleotide sequence ID" value="NC_015671.1"/>
</dbReference>
<evidence type="ECO:0000256" key="13">
    <source>
        <dbReference type="SAM" id="Phobius"/>
    </source>
</evidence>
<dbReference type="AlphaFoldDB" id="F8A5D5"/>
<feature type="domain" description="Histidine kinase" evidence="14">
    <location>
        <begin position="279"/>
        <end position="504"/>
    </location>
</feature>
<evidence type="ECO:0000256" key="7">
    <source>
        <dbReference type="ARBA" id="ARBA00022692"/>
    </source>
</evidence>
<dbReference type="SMART" id="SM00388">
    <property type="entry name" value="HisKA"/>
    <property type="match status" value="1"/>
</dbReference>
<dbReference type="Pfam" id="PF02518">
    <property type="entry name" value="HATPase_c"/>
    <property type="match status" value="1"/>
</dbReference>
<dbReference type="KEGG" id="cga:Celgi_0430"/>
<evidence type="ECO:0000259" key="15">
    <source>
        <dbReference type="PROSITE" id="PS50885"/>
    </source>
</evidence>
<feature type="compositionally biased region" description="Pro residues" evidence="12">
    <location>
        <begin position="1"/>
        <end position="15"/>
    </location>
</feature>
<evidence type="ECO:0000256" key="8">
    <source>
        <dbReference type="ARBA" id="ARBA00022777"/>
    </source>
</evidence>
<dbReference type="FunFam" id="3.30.565.10:FF:000006">
    <property type="entry name" value="Sensor histidine kinase WalK"/>
    <property type="match status" value="1"/>
</dbReference>
<dbReference type="CDD" id="cd06225">
    <property type="entry name" value="HAMP"/>
    <property type="match status" value="1"/>
</dbReference>
<dbReference type="InterPro" id="IPR003661">
    <property type="entry name" value="HisK_dim/P_dom"/>
</dbReference>
<dbReference type="SUPFAM" id="SSF158472">
    <property type="entry name" value="HAMP domain-like"/>
    <property type="match status" value="1"/>
</dbReference>
<evidence type="ECO:0000256" key="3">
    <source>
        <dbReference type="ARBA" id="ARBA00004236"/>
    </source>
</evidence>
<dbReference type="InterPro" id="IPR003594">
    <property type="entry name" value="HATPase_dom"/>
</dbReference>
<dbReference type="PROSITE" id="PS50109">
    <property type="entry name" value="HIS_KIN"/>
    <property type="match status" value="1"/>
</dbReference>
<proteinExistence type="predicted"/>
<feature type="transmembrane region" description="Helical" evidence="13">
    <location>
        <begin position="38"/>
        <end position="59"/>
    </location>
</feature>
<name>F8A5D5_CELGA</name>
<evidence type="ECO:0000256" key="2">
    <source>
        <dbReference type="ARBA" id="ARBA00001968"/>
    </source>
</evidence>
<dbReference type="PRINTS" id="PR00344">
    <property type="entry name" value="BCTRLSENSOR"/>
</dbReference>
<dbReference type="InterPro" id="IPR003660">
    <property type="entry name" value="HAMP_dom"/>
</dbReference>